<dbReference type="OrthoDB" id="781434at2759"/>
<accession>A0A6J1CBY2</accession>
<evidence type="ECO:0000256" key="1">
    <source>
        <dbReference type="SAM" id="MobiDB-lite"/>
    </source>
</evidence>
<reference evidence="3" key="1">
    <citation type="submission" date="2025-08" db="UniProtKB">
        <authorList>
            <consortium name="RefSeq"/>
        </authorList>
    </citation>
    <scope>IDENTIFICATION</scope>
    <source>
        <strain evidence="3">OHB3-1</strain>
    </source>
</reference>
<proteinExistence type="predicted"/>
<evidence type="ECO:0000313" key="3">
    <source>
        <dbReference type="RefSeq" id="XP_022139191.1"/>
    </source>
</evidence>
<dbReference type="Proteomes" id="UP000504603">
    <property type="component" value="Unplaced"/>
</dbReference>
<organism evidence="2 3">
    <name type="scientific">Momordica charantia</name>
    <name type="common">Bitter gourd</name>
    <name type="synonym">Balsam pear</name>
    <dbReference type="NCBI Taxonomy" id="3673"/>
    <lineage>
        <taxon>Eukaryota</taxon>
        <taxon>Viridiplantae</taxon>
        <taxon>Streptophyta</taxon>
        <taxon>Embryophyta</taxon>
        <taxon>Tracheophyta</taxon>
        <taxon>Spermatophyta</taxon>
        <taxon>Magnoliopsida</taxon>
        <taxon>eudicotyledons</taxon>
        <taxon>Gunneridae</taxon>
        <taxon>Pentapetalae</taxon>
        <taxon>rosids</taxon>
        <taxon>fabids</taxon>
        <taxon>Cucurbitales</taxon>
        <taxon>Cucurbitaceae</taxon>
        <taxon>Momordiceae</taxon>
        <taxon>Momordica</taxon>
    </lineage>
</organism>
<dbReference type="KEGG" id="mcha:111010159"/>
<feature type="region of interest" description="Disordered" evidence="1">
    <location>
        <begin position="1"/>
        <end position="98"/>
    </location>
</feature>
<keyword evidence="2" id="KW-1185">Reference proteome</keyword>
<name>A0A6J1CBY2_MOMCH</name>
<feature type="compositionally biased region" description="Polar residues" evidence="1">
    <location>
        <begin position="11"/>
        <end position="31"/>
    </location>
</feature>
<protein>
    <submittedName>
        <fullName evidence="3">AT-hook motif nuclear-localized protein 15-like</fullName>
    </submittedName>
</protein>
<sequence>MANRWWAENIPTATDSSTSNPYSTPLKQSLEVTDEENNSGSHERGEPGSSSNSTSQSMGEQPPPPPMAVYNVPPNLVPNGQVSSHDVFWNPPRAPPPF</sequence>
<dbReference type="AlphaFoldDB" id="A0A6J1CBY2"/>
<evidence type="ECO:0000313" key="2">
    <source>
        <dbReference type="Proteomes" id="UP000504603"/>
    </source>
</evidence>
<dbReference type="RefSeq" id="XP_022139191.1">
    <property type="nucleotide sequence ID" value="XM_022283499.1"/>
</dbReference>
<gene>
    <name evidence="3" type="primary">LOC111010159</name>
</gene>
<dbReference type="GeneID" id="111010159"/>